<dbReference type="InterPro" id="IPR002509">
    <property type="entry name" value="NODB_dom"/>
</dbReference>
<dbReference type="Proteomes" id="UP001500767">
    <property type="component" value="Unassembled WGS sequence"/>
</dbReference>
<dbReference type="RefSeq" id="WP_344742951.1">
    <property type="nucleotide sequence ID" value="NZ_BAAAYR010000007.1"/>
</dbReference>
<gene>
    <name evidence="4" type="ORF">GCM10022197_40860</name>
</gene>
<evidence type="ECO:0000256" key="1">
    <source>
        <dbReference type="ARBA" id="ARBA00004613"/>
    </source>
</evidence>
<dbReference type="PANTHER" id="PTHR34216">
    <property type="match status" value="1"/>
</dbReference>
<accession>A0ABP6YB24</accession>
<reference evidence="5" key="1">
    <citation type="journal article" date="2019" name="Int. J. Syst. Evol. Microbiol.">
        <title>The Global Catalogue of Microorganisms (GCM) 10K type strain sequencing project: providing services to taxonomists for standard genome sequencing and annotation.</title>
        <authorList>
            <consortium name="The Broad Institute Genomics Platform"/>
            <consortium name="The Broad Institute Genome Sequencing Center for Infectious Disease"/>
            <person name="Wu L."/>
            <person name="Ma J."/>
        </authorList>
    </citation>
    <scope>NUCLEOTIDE SEQUENCE [LARGE SCALE GENOMIC DNA]</scope>
    <source>
        <strain evidence="5">JCM 16540</strain>
    </source>
</reference>
<feature type="domain" description="NodB homology" evidence="3">
    <location>
        <begin position="41"/>
        <end position="217"/>
    </location>
</feature>
<dbReference type="CDD" id="cd10918">
    <property type="entry name" value="CE4_NodB_like_5s_6s"/>
    <property type="match status" value="1"/>
</dbReference>
<dbReference type="InterPro" id="IPR011330">
    <property type="entry name" value="Glyco_hydro/deAcase_b/a-brl"/>
</dbReference>
<dbReference type="SUPFAM" id="SSF88713">
    <property type="entry name" value="Glycoside hydrolase/deacetylase"/>
    <property type="match status" value="1"/>
</dbReference>
<comment type="subcellular location">
    <subcellularLocation>
        <location evidence="1">Secreted</location>
    </subcellularLocation>
</comment>
<evidence type="ECO:0000313" key="4">
    <source>
        <dbReference type="EMBL" id="GAA3579201.1"/>
    </source>
</evidence>
<dbReference type="Pfam" id="PF01522">
    <property type="entry name" value="Polysacc_deac_1"/>
    <property type="match status" value="1"/>
</dbReference>
<name>A0ABP6YB24_9ACTN</name>
<keyword evidence="5" id="KW-1185">Reference proteome</keyword>
<dbReference type="EMBL" id="BAAAYR010000007">
    <property type="protein sequence ID" value="GAA3579201.1"/>
    <property type="molecule type" value="Genomic_DNA"/>
</dbReference>
<dbReference type="InterPro" id="IPR051398">
    <property type="entry name" value="Polysacch_Deacetylase"/>
</dbReference>
<evidence type="ECO:0000259" key="3">
    <source>
        <dbReference type="PROSITE" id="PS51677"/>
    </source>
</evidence>
<keyword evidence="2" id="KW-0732">Signal</keyword>
<proteinExistence type="predicted"/>
<dbReference type="Gene3D" id="3.20.20.370">
    <property type="entry name" value="Glycoside hydrolase/deacetylase"/>
    <property type="match status" value="1"/>
</dbReference>
<comment type="caution">
    <text evidence="4">The sequence shown here is derived from an EMBL/GenBank/DDBJ whole genome shotgun (WGS) entry which is preliminary data.</text>
</comment>
<evidence type="ECO:0000256" key="2">
    <source>
        <dbReference type="ARBA" id="ARBA00022729"/>
    </source>
</evidence>
<sequence>MINICFHGIGTPQRELEPGEAGYWISEDLFDTVLEEVSGRDDVRLSFDDSNVSDVEIGLEGLLRHDLSATFFVIAGRLDQPGSLSAEQVRQLRSQGMTIGSHGMDHVPWRSLSEAAQRRELVDARTILSEVVGEPVDEAALPLGRYERRTLGRLRELGYAHVHTSDRLPSKSSAWLQHRFSLRSDDTADSVRNDLLTPGPWARRLLGRAKSGVKQLR</sequence>
<protein>
    <submittedName>
        <fullName evidence="4">Polysaccharide deacetylase family protein</fullName>
    </submittedName>
</protein>
<dbReference type="PROSITE" id="PS51677">
    <property type="entry name" value="NODB"/>
    <property type="match status" value="1"/>
</dbReference>
<dbReference type="PANTHER" id="PTHR34216:SF3">
    <property type="entry name" value="POLY-BETA-1,6-N-ACETYL-D-GLUCOSAMINE N-DEACETYLASE"/>
    <property type="match status" value="1"/>
</dbReference>
<evidence type="ECO:0000313" key="5">
    <source>
        <dbReference type="Proteomes" id="UP001500767"/>
    </source>
</evidence>
<organism evidence="4 5">
    <name type="scientific">Microlunatus spumicola</name>
    <dbReference type="NCBI Taxonomy" id="81499"/>
    <lineage>
        <taxon>Bacteria</taxon>
        <taxon>Bacillati</taxon>
        <taxon>Actinomycetota</taxon>
        <taxon>Actinomycetes</taxon>
        <taxon>Propionibacteriales</taxon>
        <taxon>Propionibacteriaceae</taxon>
        <taxon>Microlunatus</taxon>
    </lineage>
</organism>